<comment type="cofactor">
    <cofactor evidence="1">
        <name>FMN</name>
        <dbReference type="ChEBI" id="CHEBI:58210"/>
    </cofactor>
</comment>
<dbReference type="AlphaFoldDB" id="A0A6J7JF83"/>
<evidence type="ECO:0000256" key="1">
    <source>
        <dbReference type="ARBA" id="ARBA00001917"/>
    </source>
</evidence>
<evidence type="ECO:0000259" key="4">
    <source>
        <dbReference type="Pfam" id="PF00724"/>
    </source>
</evidence>
<dbReference type="PANTHER" id="PTHR22893:SF91">
    <property type="entry name" value="NADPH DEHYDROGENASE 2-RELATED"/>
    <property type="match status" value="1"/>
</dbReference>
<sequence>MTDDFDVLRQPLTLGALELPQRLVMAPLTRNRADEDGTANALMAEYYGQRAASAGLIVSEATWVSQQGKPYPRTPGIATDAHRDGWRLVTDAVHGKGGRIVAQLWHGGRVGHPDTSGEPLVSASDVAPGELTIFTPNEAAATIPAPRPLALDELPGVVRDFADAATRAIDAGFDGVEIHGANGYLLQQFLSDNTNHRDDAYGGSPENRARFVGELTTAVVEAVGADRVGIRLSPLAPAHEMAESDGGDTYRALAETLRPLGLAYLHLLAQPEDALTAELRTAFGAPLLLNTGFAKHTEREEAISFVADGLADAPVVGRAFIANPDLYERWSQNAPQNETISKLFYASGPEGYTDYPTLADGEAETALGTA</sequence>
<dbReference type="CDD" id="cd02933">
    <property type="entry name" value="OYE_like_FMN"/>
    <property type="match status" value="1"/>
</dbReference>
<dbReference type="Gene3D" id="3.20.20.70">
    <property type="entry name" value="Aldolase class I"/>
    <property type="match status" value="1"/>
</dbReference>
<dbReference type="SUPFAM" id="SSF51395">
    <property type="entry name" value="FMN-linked oxidoreductases"/>
    <property type="match status" value="1"/>
</dbReference>
<organism evidence="5">
    <name type="scientific">freshwater metagenome</name>
    <dbReference type="NCBI Taxonomy" id="449393"/>
    <lineage>
        <taxon>unclassified sequences</taxon>
        <taxon>metagenomes</taxon>
        <taxon>ecological metagenomes</taxon>
    </lineage>
</organism>
<evidence type="ECO:0000256" key="3">
    <source>
        <dbReference type="ARBA" id="ARBA00023002"/>
    </source>
</evidence>
<name>A0A6J7JF83_9ZZZZ</name>
<dbReference type="PANTHER" id="PTHR22893">
    <property type="entry name" value="NADH OXIDOREDUCTASE-RELATED"/>
    <property type="match status" value="1"/>
</dbReference>
<dbReference type="EMBL" id="CAFBMK010000250">
    <property type="protein sequence ID" value="CAB4941599.1"/>
    <property type="molecule type" value="Genomic_DNA"/>
</dbReference>
<dbReference type="GO" id="GO:0005829">
    <property type="term" value="C:cytosol"/>
    <property type="evidence" value="ECO:0007669"/>
    <property type="project" value="UniProtKB-ARBA"/>
</dbReference>
<dbReference type="InterPro" id="IPR045247">
    <property type="entry name" value="Oye-like"/>
</dbReference>
<comment type="similarity">
    <text evidence="2">Belongs to the NADH:flavin oxidoreductase/NADH oxidase family.</text>
</comment>
<gene>
    <name evidence="5" type="ORF">UFOPK3564_02991</name>
</gene>
<accession>A0A6J7JF83</accession>
<dbReference type="FunFam" id="3.20.20.70:FF:000059">
    <property type="entry name" value="N-ethylmaleimide reductase, FMN-linked"/>
    <property type="match status" value="1"/>
</dbReference>
<dbReference type="GO" id="GO:0010181">
    <property type="term" value="F:FMN binding"/>
    <property type="evidence" value="ECO:0007669"/>
    <property type="project" value="InterPro"/>
</dbReference>
<evidence type="ECO:0000313" key="5">
    <source>
        <dbReference type="EMBL" id="CAB4941599.1"/>
    </source>
</evidence>
<protein>
    <submittedName>
        <fullName evidence="5">Unannotated protein</fullName>
    </submittedName>
</protein>
<dbReference type="InterPro" id="IPR013785">
    <property type="entry name" value="Aldolase_TIM"/>
</dbReference>
<dbReference type="GO" id="GO:0016628">
    <property type="term" value="F:oxidoreductase activity, acting on the CH-CH group of donors, NAD or NADP as acceptor"/>
    <property type="evidence" value="ECO:0007669"/>
    <property type="project" value="UniProtKB-ARBA"/>
</dbReference>
<proteinExistence type="inferred from homology"/>
<dbReference type="Pfam" id="PF00724">
    <property type="entry name" value="Oxidored_FMN"/>
    <property type="match status" value="1"/>
</dbReference>
<keyword evidence="3" id="KW-0560">Oxidoreductase</keyword>
<feature type="domain" description="NADH:flavin oxidoreductase/NADH oxidase N-terminal" evidence="4">
    <location>
        <begin position="10"/>
        <end position="337"/>
    </location>
</feature>
<dbReference type="InterPro" id="IPR001155">
    <property type="entry name" value="OxRdtase_FMN_N"/>
</dbReference>
<evidence type="ECO:0000256" key="2">
    <source>
        <dbReference type="ARBA" id="ARBA00005979"/>
    </source>
</evidence>
<reference evidence="5" key="1">
    <citation type="submission" date="2020-05" db="EMBL/GenBank/DDBJ databases">
        <authorList>
            <person name="Chiriac C."/>
            <person name="Salcher M."/>
            <person name="Ghai R."/>
            <person name="Kavagutti S V."/>
        </authorList>
    </citation>
    <scope>NUCLEOTIDE SEQUENCE</scope>
</reference>